<dbReference type="InterPro" id="IPR036851">
    <property type="entry name" value="Chloroperoxidase-like_sf"/>
</dbReference>
<dbReference type="AlphaFoldDB" id="A0A420PL66"/>
<evidence type="ECO:0000256" key="8">
    <source>
        <dbReference type="SAM" id="MobiDB-lite"/>
    </source>
</evidence>
<name>A0A420PL66_FUSOX</name>
<feature type="domain" description="Heme haloperoxidase family profile" evidence="9">
    <location>
        <begin position="9"/>
        <end position="44"/>
    </location>
</feature>
<comment type="cofactor">
    <cofactor evidence="1">
        <name>heme b</name>
        <dbReference type="ChEBI" id="CHEBI:60344"/>
    </cofactor>
</comment>
<dbReference type="PANTHER" id="PTHR33577">
    <property type="entry name" value="STERIGMATOCYSTIN BIOSYNTHESIS PEROXIDASE STCC-RELATED"/>
    <property type="match status" value="1"/>
</dbReference>
<dbReference type="EMBL" id="MRCY01000170">
    <property type="protein sequence ID" value="RKK93248.1"/>
    <property type="molecule type" value="Genomic_DNA"/>
</dbReference>
<proteinExistence type="inferred from homology"/>
<evidence type="ECO:0000259" key="9">
    <source>
        <dbReference type="Pfam" id="PF01328"/>
    </source>
</evidence>
<keyword evidence="6" id="KW-0408">Iron</keyword>
<keyword evidence="4" id="KW-0479">Metal-binding</keyword>
<evidence type="ECO:0000256" key="3">
    <source>
        <dbReference type="ARBA" id="ARBA00022617"/>
    </source>
</evidence>
<evidence type="ECO:0000256" key="7">
    <source>
        <dbReference type="ARBA" id="ARBA00025795"/>
    </source>
</evidence>
<sequence>MSPSLAVGEYAKAPGNASRSPCPVVNALANHGYLERSGKKSTWTISMLQ</sequence>
<dbReference type="Gene3D" id="1.10.489.10">
    <property type="entry name" value="Chloroperoxidase-like"/>
    <property type="match status" value="1"/>
</dbReference>
<dbReference type="GO" id="GO:0004601">
    <property type="term" value="F:peroxidase activity"/>
    <property type="evidence" value="ECO:0007669"/>
    <property type="project" value="UniProtKB-KW"/>
</dbReference>
<reference evidence="10 11" key="1">
    <citation type="journal article" date="2018" name="Sci. Rep.">
        <title>Characterisation of pathogen-specific regions and novel effector candidates in Fusarium oxysporum f. sp. cepae.</title>
        <authorList>
            <person name="Armitage A.D."/>
            <person name="Taylor A."/>
            <person name="Sobczyk M.K."/>
            <person name="Baxter L."/>
            <person name="Greenfield B.P."/>
            <person name="Bates H.J."/>
            <person name="Wilson F."/>
            <person name="Jackson A.C."/>
            <person name="Ott S."/>
            <person name="Harrison R.J."/>
            <person name="Clarkson J.P."/>
        </authorList>
    </citation>
    <scope>NUCLEOTIDE SEQUENCE [LARGE SCALE GENOMIC DNA]</scope>
    <source>
        <strain evidence="10 11">Fo_A28</strain>
    </source>
</reference>
<evidence type="ECO:0000256" key="5">
    <source>
        <dbReference type="ARBA" id="ARBA00023002"/>
    </source>
</evidence>
<evidence type="ECO:0000256" key="2">
    <source>
        <dbReference type="ARBA" id="ARBA00022559"/>
    </source>
</evidence>
<evidence type="ECO:0000313" key="11">
    <source>
        <dbReference type="Proteomes" id="UP000285860"/>
    </source>
</evidence>
<dbReference type="GO" id="GO:0046872">
    <property type="term" value="F:metal ion binding"/>
    <property type="evidence" value="ECO:0007669"/>
    <property type="project" value="UniProtKB-KW"/>
</dbReference>
<evidence type="ECO:0000256" key="6">
    <source>
        <dbReference type="ARBA" id="ARBA00023004"/>
    </source>
</evidence>
<organism evidence="10 11">
    <name type="scientific">Fusarium oxysporum</name>
    <name type="common">Fusarium vascular wilt</name>
    <dbReference type="NCBI Taxonomy" id="5507"/>
    <lineage>
        <taxon>Eukaryota</taxon>
        <taxon>Fungi</taxon>
        <taxon>Dikarya</taxon>
        <taxon>Ascomycota</taxon>
        <taxon>Pezizomycotina</taxon>
        <taxon>Sordariomycetes</taxon>
        <taxon>Hypocreomycetidae</taxon>
        <taxon>Hypocreales</taxon>
        <taxon>Nectriaceae</taxon>
        <taxon>Fusarium</taxon>
        <taxon>Fusarium oxysporum species complex</taxon>
    </lineage>
</organism>
<evidence type="ECO:0000313" key="10">
    <source>
        <dbReference type="EMBL" id="RKK93248.1"/>
    </source>
</evidence>
<dbReference type="InterPro" id="IPR000028">
    <property type="entry name" value="Chloroperoxidase"/>
</dbReference>
<evidence type="ECO:0000256" key="4">
    <source>
        <dbReference type="ARBA" id="ARBA00022723"/>
    </source>
</evidence>
<keyword evidence="5" id="KW-0560">Oxidoreductase</keyword>
<dbReference type="Proteomes" id="UP000285860">
    <property type="component" value="Unassembled WGS sequence"/>
</dbReference>
<feature type="region of interest" description="Disordered" evidence="8">
    <location>
        <begin position="1"/>
        <end position="21"/>
    </location>
</feature>
<evidence type="ECO:0000256" key="1">
    <source>
        <dbReference type="ARBA" id="ARBA00001970"/>
    </source>
</evidence>
<gene>
    <name evidence="10" type="ORF">BFJ68_g15616</name>
</gene>
<accession>A0A420PL66</accession>
<keyword evidence="3" id="KW-0349">Heme</keyword>
<protein>
    <recommendedName>
        <fullName evidence="9">Heme haloperoxidase family profile domain-containing protein</fullName>
    </recommendedName>
</protein>
<dbReference type="Pfam" id="PF01328">
    <property type="entry name" value="Peroxidase_2"/>
    <property type="match status" value="1"/>
</dbReference>
<dbReference type="SUPFAM" id="SSF47571">
    <property type="entry name" value="Cloroperoxidase"/>
    <property type="match status" value="1"/>
</dbReference>
<dbReference type="PANTHER" id="PTHR33577:SF9">
    <property type="entry name" value="PEROXIDASE STCC"/>
    <property type="match status" value="1"/>
</dbReference>
<comment type="caution">
    <text evidence="10">The sequence shown here is derived from an EMBL/GenBank/DDBJ whole genome shotgun (WGS) entry which is preliminary data.</text>
</comment>
<keyword evidence="2" id="KW-0575">Peroxidase</keyword>
<comment type="similarity">
    <text evidence="7">Belongs to the chloroperoxidase family.</text>
</comment>